<proteinExistence type="predicted"/>
<evidence type="ECO:0000313" key="4">
    <source>
        <dbReference type="EMBL" id="KAL2468434.1"/>
    </source>
</evidence>
<keyword evidence="1" id="KW-0479">Metal-binding</keyword>
<evidence type="ECO:0000256" key="2">
    <source>
        <dbReference type="SAM" id="MobiDB-lite"/>
    </source>
</evidence>
<reference evidence="6" key="1">
    <citation type="submission" date="2024-07" db="EMBL/GenBank/DDBJ databases">
        <title>Two chromosome-level genome assemblies of Korean endemic species Abeliophyllum distichum and Forsythia ovata (Oleaceae).</title>
        <authorList>
            <person name="Jang H."/>
        </authorList>
    </citation>
    <scope>NUCLEOTIDE SEQUENCE [LARGE SCALE GENOMIC DNA]</scope>
</reference>
<dbReference type="PANTHER" id="PTHR31150:SF26">
    <property type="entry name" value="RING-TYPE DOMAIN-CONTAINING PROTEIN"/>
    <property type="match status" value="1"/>
</dbReference>
<dbReference type="EMBL" id="JBFOLJ010000016">
    <property type="protein sequence ID" value="KAL2468434.1"/>
    <property type="molecule type" value="Genomic_DNA"/>
</dbReference>
<protein>
    <submittedName>
        <fullName evidence="4">RING/U-box superfamily protein</fullName>
    </submittedName>
</protein>
<feature type="region of interest" description="Disordered" evidence="2">
    <location>
        <begin position="387"/>
        <end position="406"/>
    </location>
</feature>
<sequence>MGSACCVAAREPITKGSPSETLQRHARCSPSWSFRRDNRGRVAGEEPSEDWVHDGGGSHRLDTKSSTTVEIASASEGVSLQSLAWQKSQVSEGNTGILRQPSSDPSISRTLAEVHGELLVKESTESPRVSCPSLAKLSPSAPSNLSLSTSCLSSQNYCLPPNSTPSRWHGRSPGRQLLRHVSDSQIPGYKSPTFSISEEASSLLLPAWGSNDGSSDSWSSSAFAELTTTRRQRWSFDSQQISGSPSLDLQTCGVCAKLLTKRSSCGGQKLIATTEIDVVAVLICRHVFHAGCLECMTSEINKYDPICPVCTSGEKSKKALKAEMDLKARKQSRNCVVDSNLLEFDHDKSSGHEGTNPKVSSSSSMKSSIGNRFLRQHVFFGSKGIRSFSESHSTRKKGFFRTKSSK</sequence>
<dbReference type="EMBL" id="JBFOLJ010000016">
    <property type="protein sequence ID" value="KAL2469351.1"/>
    <property type="molecule type" value="Genomic_DNA"/>
</dbReference>
<accession>A0ABD1PXS1</accession>
<comment type="caution">
    <text evidence="4">The sequence shown here is derived from an EMBL/GenBank/DDBJ whole genome shotgun (WGS) entry which is preliminary data.</text>
</comment>
<dbReference type="SUPFAM" id="SSF57850">
    <property type="entry name" value="RING/U-box"/>
    <property type="match status" value="1"/>
</dbReference>
<name>A0ABD1PXS1_9LAMI</name>
<dbReference type="GO" id="GO:0008270">
    <property type="term" value="F:zinc ion binding"/>
    <property type="evidence" value="ECO:0007669"/>
    <property type="project" value="UniProtKB-KW"/>
</dbReference>
<evidence type="ECO:0000259" key="3">
    <source>
        <dbReference type="PROSITE" id="PS50089"/>
    </source>
</evidence>
<feature type="compositionally biased region" description="Basic and acidic residues" evidence="2">
    <location>
        <begin position="34"/>
        <end position="63"/>
    </location>
</feature>
<dbReference type="Proteomes" id="UP001604277">
    <property type="component" value="Unassembled WGS sequence"/>
</dbReference>
<keyword evidence="1" id="KW-0862">Zinc</keyword>
<dbReference type="Gene3D" id="3.30.40.10">
    <property type="entry name" value="Zinc/RING finger domain, C3HC4 (zinc finger)"/>
    <property type="match status" value="1"/>
</dbReference>
<dbReference type="PROSITE" id="PS50089">
    <property type="entry name" value="ZF_RING_2"/>
    <property type="match status" value="1"/>
</dbReference>
<organism evidence="4 6">
    <name type="scientific">Forsythia ovata</name>
    <dbReference type="NCBI Taxonomy" id="205694"/>
    <lineage>
        <taxon>Eukaryota</taxon>
        <taxon>Viridiplantae</taxon>
        <taxon>Streptophyta</taxon>
        <taxon>Embryophyta</taxon>
        <taxon>Tracheophyta</taxon>
        <taxon>Spermatophyta</taxon>
        <taxon>Magnoliopsida</taxon>
        <taxon>eudicotyledons</taxon>
        <taxon>Gunneridae</taxon>
        <taxon>Pentapetalae</taxon>
        <taxon>asterids</taxon>
        <taxon>lamiids</taxon>
        <taxon>Lamiales</taxon>
        <taxon>Oleaceae</taxon>
        <taxon>Forsythieae</taxon>
        <taxon>Forsythia</taxon>
    </lineage>
</organism>
<keyword evidence="1" id="KW-0863">Zinc-finger</keyword>
<reference evidence="4" key="2">
    <citation type="submission" date="2024-07" db="EMBL/GenBank/DDBJ databases">
        <title>Two chromosome-level genome assemblies of Korean endemic species Abeliophyllum distichum and Forsythia ovata (Oleaceae).</title>
        <authorList>
            <person name="Mun J.H."/>
        </authorList>
    </citation>
    <scope>NUCLEOTIDE SEQUENCE</scope>
    <source>
        <strain evidence="4">KNKB202402200001</strain>
        <tissue evidence="4">Leaf</tissue>
    </source>
</reference>
<gene>
    <name evidence="4" type="ORF">Fot_50010</name>
    <name evidence="5" type="ORF">Fot_50927</name>
</gene>
<evidence type="ECO:0000313" key="5">
    <source>
        <dbReference type="EMBL" id="KAL2469351.1"/>
    </source>
</evidence>
<keyword evidence="6" id="KW-1185">Reference proteome</keyword>
<dbReference type="InterPro" id="IPR013083">
    <property type="entry name" value="Znf_RING/FYVE/PHD"/>
</dbReference>
<dbReference type="PANTHER" id="PTHR31150">
    <property type="entry name" value="EXPRESSED PROTEIN"/>
    <property type="match status" value="1"/>
</dbReference>
<dbReference type="AlphaFoldDB" id="A0ABD1PXS1"/>
<feature type="region of interest" description="Disordered" evidence="2">
    <location>
        <begin position="346"/>
        <end position="366"/>
    </location>
</feature>
<feature type="domain" description="RING-type" evidence="3">
    <location>
        <begin position="252"/>
        <end position="311"/>
    </location>
</feature>
<feature type="region of interest" description="Disordered" evidence="2">
    <location>
        <begin position="14"/>
        <end position="63"/>
    </location>
</feature>
<dbReference type="InterPro" id="IPR001841">
    <property type="entry name" value="Znf_RING"/>
</dbReference>
<evidence type="ECO:0000256" key="1">
    <source>
        <dbReference type="PROSITE-ProRule" id="PRU00175"/>
    </source>
</evidence>
<evidence type="ECO:0000313" key="6">
    <source>
        <dbReference type="Proteomes" id="UP001604277"/>
    </source>
</evidence>
<feature type="compositionally biased region" description="Basic residues" evidence="2">
    <location>
        <begin position="394"/>
        <end position="406"/>
    </location>
</feature>